<dbReference type="AlphaFoldDB" id="A0A979FJS5"/>
<keyword evidence="3" id="KW-1185">Reference proteome</keyword>
<dbReference type="RefSeq" id="XP_047736958.1">
    <property type="nucleotide sequence ID" value="XM_047881002.1"/>
</dbReference>
<dbReference type="GO" id="GO:0005829">
    <property type="term" value="C:cytosol"/>
    <property type="evidence" value="ECO:0007669"/>
    <property type="project" value="TreeGrafter"/>
</dbReference>
<protein>
    <submittedName>
        <fullName evidence="4">Ceramide-1-phosphate transfer protein</fullName>
    </submittedName>
</protein>
<accession>A0A979FJS5</accession>
<dbReference type="InterPro" id="IPR014830">
    <property type="entry name" value="Glycolipid_transfer_prot_dom"/>
</dbReference>
<dbReference type="InterPro" id="IPR036497">
    <property type="entry name" value="GLTP_sf"/>
</dbReference>
<dbReference type="GO" id="GO:1902388">
    <property type="term" value="F:ceramide 1-phosphate transfer activity"/>
    <property type="evidence" value="ECO:0007669"/>
    <property type="project" value="TreeGrafter"/>
</dbReference>
<evidence type="ECO:0000313" key="3">
    <source>
        <dbReference type="Proteomes" id="UP000694843"/>
    </source>
</evidence>
<evidence type="ECO:0000259" key="2">
    <source>
        <dbReference type="Pfam" id="PF08718"/>
    </source>
</evidence>
<dbReference type="GeneID" id="108674285"/>
<dbReference type="PANTHER" id="PTHR10219">
    <property type="entry name" value="GLYCOLIPID TRANSFER PROTEIN-RELATED"/>
    <property type="match status" value="1"/>
</dbReference>
<sequence length="213" mass="23627">MSSVESKEQISPQSAIEPTSPMLDNEAATALQETTTAPEHEASPLMDVDVIMQGFQECLKEEALGVDGYIRAYSEMTKFFEGLGTMFNFITNDLVSKVAVCFCYLSGQRTAEFVSGFLRQLQSVSMDTKLAPIAKPIYAETLAKHHPWLICKTVGAVMLLLPDKKVMVARLFGESEAAIEKSMKKIPGLVTVMDKVYEATQKFYSDYDMLNLP</sequence>
<dbReference type="OrthoDB" id="116883at2759"/>
<dbReference type="OMA" id="ICTDSYN"/>
<evidence type="ECO:0000256" key="1">
    <source>
        <dbReference type="SAM" id="MobiDB-lite"/>
    </source>
</evidence>
<dbReference type="PANTHER" id="PTHR10219:SF43">
    <property type="entry name" value="GLYCOLIPID TRANSFER PROTEIN DOMAIN-CONTAINING PROTEIN"/>
    <property type="match status" value="1"/>
</dbReference>
<organism evidence="3 4">
    <name type="scientific">Hyalella azteca</name>
    <name type="common">Amphipod</name>
    <dbReference type="NCBI Taxonomy" id="294128"/>
    <lineage>
        <taxon>Eukaryota</taxon>
        <taxon>Metazoa</taxon>
        <taxon>Ecdysozoa</taxon>
        <taxon>Arthropoda</taxon>
        <taxon>Crustacea</taxon>
        <taxon>Multicrustacea</taxon>
        <taxon>Malacostraca</taxon>
        <taxon>Eumalacostraca</taxon>
        <taxon>Peracarida</taxon>
        <taxon>Amphipoda</taxon>
        <taxon>Senticaudata</taxon>
        <taxon>Talitrida</taxon>
        <taxon>Talitroidea</taxon>
        <taxon>Hyalellidae</taxon>
        <taxon>Hyalella</taxon>
    </lineage>
</organism>
<dbReference type="Pfam" id="PF08718">
    <property type="entry name" value="GLTP"/>
    <property type="match status" value="1"/>
</dbReference>
<reference evidence="4" key="1">
    <citation type="submission" date="2025-08" db="UniProtKB">
        <authorList>
            <consortium name="RefSeq"/>
        </authorList>
    </citation>
    <scope>IDENTIFICATION</scope>
    <source>
        <tissue evidence="4">Whole organism</tissue>
    </source>
</reference>
<feature type="domain" description="Glycolipid transfer protein" evidence="2">
    <location>
        <begin position="108"/>
        <end position="171"/>
    </location>
</feature>
<dbReference type="KEGG" id="hazt:108674285"/>
<dbReference type="Proteomes" id="UP000694843">
    <property type="component" value="Unplaced"/>
</dbReference>
<proteinExistence type="predicted"/>
<dbReference type="GO" id="GO:0016020">
    <property type="term" value="C:membrane"/>
    <property type="evidence" value="ECO:0007669"/>
    <property type="project" value="TreeGrafter"/>
</dbReference>
<feature type="region of interest" description="Disordered" evidence="1">
    <location>
        <begin position="1"/>
        <end position="22"/>
    </location>
</feature>
<dbReference type="Gene3D" id="1.10.3520.10">
    <property type="entry name" value="Glycolipid transfer protein"/>
    <property type="match status" value="2"/>
</dbReference>
<dbReference type="GO" id="GO:1902387">
    <property type="term" value="F:ceramide 1-phosphate binding"/>
    <property type="evidence" value="ECO:0007669"/>
    <property type="project" value="TreeGrafter"/>
</dbReference>
<evidence type="ECO:0000313" key="4">
    <source>
        <dbReference type="RefSeq" id="XP_047736958.1"/>
    </source>
</evidence>
<gene>
    <name evidence="4" type="primary">LOC108674285</name>
</gene>
<dbReference type="SUPFAM" id="SSF110004">
    <property type="entry name" value="Glycolipid transfer protein, GLTP"/>
    <property type="match status" value="1"/>
</dbReference>
<name>A0A979FJS5_HYAAZ</name>